<protein>
    <recommendedName>
        <fullName evidence="10">D-serine dehydratase</fullName>
        <ecNumber evidence="9">4.3.1.18</ecNumber>
    </recommendedName>
    <alternativeName>
        <fullName evidence="11">D-serine deaminase</fullName>
    </alternativeName>
</protein>
<evidence type="ECO:0000256" key="11">
    <source>
        <dbReference type="ARBA" id="ARBA00075219"/>
    </source>
</evidence>
<proteinExistence type="inferred from homology"/>
<dbReference type="RefSeq" id="XP_004991235.1">
    <property type="nucleotide sequence ID" value="XM_004991178.1"/>
</dbReference>
<dbReference type="Proteomes" id="UP000007799">
    <property type="component" value="Unassembled WGS sequence"/>
</dbReference>
<dbReference type="InterPro" id="IPR042208">
    <property type="entry name" value="D-ser_dehydrat-like_sf"/>
</dbReference>
<evidence type="ECO:0000256" key="7">
    <source>
        <dbReference type="ARBA" id="ARBA00023239"/>
    </source>
</evidence>
<dbReference type="eggNOG" id="ENOG502QRZ0">
    <property type="taxonomic scope" value="Eukaryota"/>
</dbReference>
<keyword evidence="14" id="KW-1185">Reference proteome</keyword>
<evidence type="ECO:0000256" key="6">
    <source>
        <dbReference type="ARBA" id="ARBA00022898"/>
    </source>
</evidence>
<dbReference type="Gene3D" id="3.20.20.10">
    <property type="entry name" value="Alanine racemase"/>
    <property type="match status" value="1"/>
</dbReference>
<dbReference type="OrthoDB" id="20198at2759"/>
<dbReference type="SMART" id="SM01119">
    <property type="entry name" value="D-ser_dehydrat"/>
    <property type="match status" value="1"/>
</dbReference>
<keyword evidence="5" id="KW-0862">Zinc</keyword>
<organism evidence="14">
    <name type="scientific">Salpingoeca rosetta (strain ATCC 50818 / BSB-021)</name>
    <dbReference type="NCBI Taxonomy" id="946362"/>
    <lineage>
        <taxon>Eukaryota</taxon>
        <taxon>Choanoflagellata</taxon>
        <taxon>Craspedida</taxon>
        <taxon>Salpingoecidae</taxon>
        <taxon>Salpingoeca</taxon>
    </lineage>
</organism>
<comment type="similarity">
    <text evidence="3">Belongs to the DSD1 family.</text>
</comment>
<comment type="cofactor">
    <cofactor evidence="1">
        <name>pyridoxal 5'-phosphate</name>
        <dbReference type="ChEBI" id="CHEBI:597326"/>
    </cofactor>
</comment>
<feature type="domain" description="D-serine dehydratase-like" evidence="12">
    <location>
        <begin position="235"/>
        <end position="331"/>
    </location>
</feature>
<evidence type="ECO:0000256" key="8">
    <source>
        <dbReference type="ARBA" id="ARBA00051198"/>
    </source>
</evidence>
<keyword evidence="6" id="KW-0663">Pyridoxal phosphate</keyword>
<keyword evidence="7" id="KW-0456">Lyase</keyword>
<dbReference type="InterPro" id="IPR029066">
    <property type="entry name" value="PLP-binding_barrel"/>
</dbReference>
<dbReference type="InterPro" id="IPR001608">
    <property type="entry name" value="Ala_racemase_N"/>
</dbReference>
<dbReference type="Gene3D" id="2.40.37.20">
    <property type="entry name" value="D-serine dehydratase-like domain"/>
    <property type="match status" value="1"/>
</dbReference>
<dbReference type="FunFam" id="3.20.20.10:FF:000016">
    <property type="entry name" value="D-serine dehydratase"/>
    <property type="match status" value="1"/>
</dbReference>
<evidence type="ECO:0000313" key="13">
    <source>
        <dbReference type="EMBL" id="EGD76863.1"/>
    </source>
</evidence>
<dbReference type="KEGG" id="sre:PTSG_08211"/>
<dbReference type="InterPro" id="IPR051466">
    <property type="entry name" value="D-amino_acid_metab_enzyme"/>
</dbReference>
<sequence length="344" mass="37805">MLERAAALGVCVRPHVKTHKTIEGCTLLQTGGRRSRIVVSTLTELRYFLEHKFSDVLYAVPLGVDKIQPIVSLHLNESNDFQVLVDSPELLEKLHTALRTSESRCPLPVWIKIDCGYHRAGVQDPEDVLALAQSIKEPLTTLRGVYTHAGMSYGCRHPDQIQELAATERDAVVAAATLLRDNGIAVPDVGVGSTPTCSHPPTSGLEGVTEMHPGNYLFYDEMQAQISSCSREDIAAFVITRVIGVYPKRNQILIDAGWTATSSQGADDNFGGFIDHPNLKFVSMSQETSVLTSNDGSPLPFENLKLGTILRIRPYHACATCAMHTTLHIMEDGKITTVWKNECR</sequence>
<dbReference type="InterPro" id="IPR026956">
    <property type="entry name" value="D-ser_dehydrat-like_dom"/>
</dbReference>
<dbReference type="GO" id="GO:0008721">
    <property type="term" value="F:D-serine ammonia-lyase activity"/>
    <property type="evidence" value="ECO:0007669"/>
    <property type="project" value="UniProtKB-EC"/>
</dbReference>
<reference evidence="13" key="1">
    <citation type="submission" date="2009-08" db="EMBL/GenBank/DDBJ databases">
        <title>Annotation of Salpingoeca rosetta.</title>
        <authorList>
            <consortium name="The Broad Institute Genome Sequencing Platform"/>
            <person name="Russ C."/>
            <person name="Cuomo C."/>
            <person name="Burger G."/>
            <person name="Gray M.W."/>
            <person name="Holland P.W.H."/>
            <person name="King N."/>
            <person name="Lang F.B.F."/>
            <person name="Roger A.J."/>
            <person name="Ruiz-Trillo I."/>
            <person name="Young S.K."/>
            <person name="Zeng Q."/>
            <person name="Gargeya S."/>
            <person name="Alvarado L."/>
            <person name="Berlin A."/>
            <person name="Chapman S.B."/>
            <person name="Chen Z."/>
            <person name="Freedman E."/>
            <person name="Gellesch M."/>
            <person name="Goldberg J."/>
            <person name="Griggs A."/>
            <person name="Gujja S."/>
            <person name="Heilman E."/>
            <person name="Heiman D."/>
            <person name="Howarth C."/>
            <person name="Mehta T."/>
            <person name="Neiman D."/>
            <person name="Pearson M."/>
            <person name="Roberts A."/>
            <person name="Saif S."/>
            <person name="Shea T."/>
            <person name="Shenoy N."/>
            <person name="Sisk P."/>
            <person name="Stolte C."/>
            <person name="Sykes S."/>
            <person name="White J."/>
            <person name="Yandava C."/>
            <person name="Haas B."/>
            <person name="Nusbaum C."/>
            <person name="Birren B."/>
        </authorList>
    </citation>
    <scope>NUCLEOTIDE SEQUENCE [LARGE SCALE GENOMIC DNA]</scope>
    <source>
        <strain evidence="13">ATCC 50818</strain>
    </source>
</reference>
<dbReference type="Pfam" id="PF14031">
    <property type="entry name" value="D-ser_dehydrat"/>
    <property type="match status" value="1"/>
</dbReference>
<evidence type="ECO:0000256" key="3">
    <source>
        <dbReference type="ARBA" id="ARBA00005323"/>
    </source>
</evidence>
<evidence type="ECO:0000256" key="10">
    <source>
        <dbReference type="ARBA" id="ARBA00069616"/>
    </source>
</evidence>
<dbReference type="GeneID" id="16071796"/>
<comment type="cofactor">
    <cofactor evidence="2">
        <name>Zn(2+)</name>
        <dbReference type="ChEBI" id="CHEBI:29105"/>
    </cofactor>
</comment>
<dbReference type="Pfam" id="PF01168">
    <property type="entry name" value="Ala_racemase_N"/>
    <property type="match status" value="1"/>
</dbReference>
<evidence type="ECO:0000256" key="1">
    <source>
        <dbReference type="ARBA" id="ARBA00001933"/>
    </source>
</evidence>
<evidence type="ECO:0000313" key="14">
    <source>
        <dbReference type="Proteomes" id="UP000007799"/>
    </source>
</evidence>
<dbReference type="SUPFAM" id="SSF51419">
    <property type="entry name" value="PLP-binding barrel"/>
    <property type="match status" value="1"/>
</dbReference>
<dbReference type="EMBL" id="GL832975">
    <property type="protein sequence ID" value="EGD76863.1"/>
    <property type="molecule type" value="Genomic_DNA"/>
</dbReference>
<dbReference type="OMA" id="WPRFYGW"/>
<dbReference type="PANTHER" id="PTHR28004:SF2">
    <property type="entry name" value="D-SERINE DEHYDRATASE"/>
    <property type="match status" value="1"/>
</dbReference>
<name>F2UIB4_SALR5</name>
<evidence type="ECO:0000256" key="4">
    <source>
        <dbReference type="ARBA" id="ARBA00022723"/>
    </source>
</evidence>
<evidence type="ECO:0000256" key="2">
    <source>
        <dbReference type="ARBA" id="ARBA00001947"/>
    </source>
</evidence>
<dbReference type="AlphaFoldDB" id="F2UIB4"/>
<evidence type="ECO:0000256" key="9">
    <source>
        <dbReference type="ARBA" id="ARBA00066349"/>
    </source>
</evidence>
<dbReference type="PANTHER" id="PTHR28004">
    <property type="entry name" value="ZGC:162816-RELATED"/>
    <property type="match status" value="1"/>
</dbReference>
<keyword evidence="4" id="KW-0479">Metal-binding</keyword>
<dbReference type="InParanoid" id="F2UIB4"/>
<dbReference type="GO" id="GO:0036088">
    <property type="term" value="P:D-serine catabolic process"/>
    <property type="evidence" value="ECO:0007669"/>
    <property type="project" value="TreeGrafter"/>
</dbReference>
<comment type="catalytic activity">
    <reaction evidence="8">
        <text>D-serine = pyruvate + NH4(+)</text>
        <dbReference type="Rhea" id="RHEA:13977"/>
        <dbReference type="ChEBI" id="CHEBI:15361"/>
        <dbReference type="ChEBI" id="CHEBI:28938"/>
        <dbReference type="ChEBI" id="CHEBI:35247"/>
        <dbReference type="EC" id="4.3.1.18"/>
    </reaction>
    <physiologicalReaction direction="left-to-right" evidence="8">
        <dbReference type="Rhea" id="RHEA:13978"/>
    </physiologicalReaction>
</comment>
<gene>
    <name evidence="13" type="ORF">PTSG_08211</name>
</gene>
<evidence type="ECO:0000259" key="12">
    <source>
        <dbReference type="SMART" id="SM01119"/>
    </source>
</evidence>
<accession>F2UIB4</accession>
<evidence type="ECO:0000256" key="5">
    <source>
        <dbReference type="ARBA" id="ARBA00022833"/>
    </source>
</evidence>
<dbReference type="EC" id="4.3.1.18" evidence="9"/>
<dbReference type="GO" id="GO:0046872">
    <property type="term" value="F:metal ion binding"/>
    <property type="evidence" value="ECO:0007669"/>
    <property type="project" value="UniProtKB-KW"/>
</dbReference>